<evidence type="ECO:0000259" key="7">
    <source>
        <dbReference type="PROSITE" id="PS51745"/>
    </source>
</evidence>
<dbReference type="GO" id="GO:0035973">
    <property type="term" value="P:aggrephagy"/>
    <property type="evidence" value="ECO:0007669"/>
    <property type="project" value="TreeGrafter"/>
</dbReference>
<dbReference type="GO" id="GO:0044753">
    <property type="term" value="C:amphisome"/>
    <property type="evidence" value="ECO:0007669"/>
    <property type="project" value="TreeGrafter"/>
</dbReference>
<feature type="region of interest" description="Disordered" evidence="5">
    <location>
        <begin position="443"/>
        <end position="478"/>
    </location>
</feature>
<name>A0A224XBU3_9HEMI</name>
<dbReference type="FunFam" id="3.10.20.90:FF:000320">
    <property type="entry name" value="Predicted protein"/>
    <property type="match status" value="1"/>
</dbReference>
<evidence type="ECO:0000256" key="2">
    <source>
        <dbReference type="ARBA" id="ARBA00022771"/>
    </source>
</evidence>
<evidence type="ECO:0000256" key="3">
    <source>
        <dbReference type="ARBA" id="ARBA00022833"/>
    </source>
</evidence>
<dbReference type="Pfam" id="PF00569">
    <property type="entry name" value="ZZ"/>
    <property type="match status" value="1"/>
</dbReference>
<feature type="domain" description="ZZ-type" evidence="6">
    <location>
        <begin position="112"/>
        <end position="162"/>
    </location>
</feature>
<feature type="region of interest" description="Disordered" evidence="5">
    <location>
        <begin position="259"/>
        <end position="301"/>
    </location>
</feature>
<dbReference type="InterPro" id="IPR000433">
    <property type="entry name" value="Znf_ZZ"/>
</dbReference>
<dbReference type="GO" id="GO:0007032">
    <property type="term" value="P:endosome organization"/>
    <property type="evidence" value="ECO:0007669"/>
    <property type="project" value="TreeGrafter"/>
</dbReference>
<proteinExistence type="predicted"/>
<sequence length="478" mass="53870">MTAENSVPFKVFLIQNDTEPEIRRFTISKDVVTSYIYLKQKLETVFPSLREHPFIISWRDREGDQVQIWSDEELIIALTEIEDDCKKLYVIPGQTPCHSHNPKDSQNSKIVHYGVTCDGCEREVIGFRYKCAFCPDYDLCQDCESKKIHGHHYMVRIPVPIGKDVEFGRKMMREFFKFNRHASKPDRECKRGGGYNKRPGSCYSQFMQPQQCTSNSGAQGEPSAPTHSRSFFEQSLPINVEGIIESVMQGLLRMAGAELADPPTKETSSAQVATPSQAQSPSTAPTQNQTQAGVPIATPPTSTIVQEPINLVPNIQNSNNTPEVRGAEAVIPLPQPTVIEPTVSEGMQRMNINPWLVNKPNGNEQNQVPNGVQSNEFLKAGGDLHHQSVFQPSPQFQPHMNLFTPVQQSNTNPSPCESHCYDWYPEDSRKYIENEQNAFHENDYNFPVTPCSYSRNPRSGENRGIPESYAKHGLQQRG</sequence>
<evidence type="ECO:0000259" key="6">
    <source>
        <dbReference type="PROSITE" id="PS50135"/>
    </source>
</evidence>
<dbReference type="InterPro" id="IPR000270">
    <property type="entry name" value="PB1_dom"/>
</dbReference>
<dbReference type="SUPFAM" id="SSF57850">
    <property type="entry name" value="RING/U-box"/>
    <property type="match status" value="1"/>
</dbReference>
<evidence type="ECO:0000256" key="1">
    <source>
        <dbReference type="ARBA" id="ARBA00022723"/>
    </source>
</evidence>
<dbReference type="GO" id="GO:0008270">
    <property type="term" value="F:zinc ion binding"/>
    <property type="evidence" value="ECO:0007669"/>
    <property type="project" value="UniProtKB-KW"/>
</dbReference>
<protein>
    <recommendedName>
        <fullName evidence="9">Sequestosome-1</fullName>
    </recommendedName>
</protein>
<dbReference type="SMART" id="SM00291">
    <property type="entry name" value="ZnF_ZZ"/>
    <property type="match status" value="1"/>
</dbReference>
<dbReference type="AlphaFoldDB" id="A0A224XBU3"/>
<dbReference type="Pfam" id="PF00564">
    <property type="entry name" value="PB1"/>
    <property type="match status" value="1"/>
</dbReference>
<organism evidence="8">
    <name type="scientific">Panstrongylus lignarius</name>
    <dbReference type="NCBI Taxonomy" id="156445"/>
    <lineage>
        <taxon>Eukaryota</taxon>
        <taxon>Metazoa</taxon>
        <taxon>Ecdysozoa</taxon>
        <taxon>Arthropoda</taxon>
        <taxon>Hexapoda</taxon>
        <taxon>Insecta</taxon>
        <taxon>Pterygota</taxon>
        <taxon>Neoptera</taxon>
        <taxon>Paraneoptera</taxon>
        <taxon>Hemiptera</taxon>
        <taxon>Heteroptera</taxon>
        <taxon>Panheteroptera</taxon>
        <taxon>Cimicomorpha</taxon>
        <taxon>Reduviidae</taxon>
        <taxon>Triatominae</taxon>
        <taxon>Panstrongylus</taxon>
    </lineage>
</organism>
<evidence type="ECO:0000256" key="4">
    <source>
        <dbReference type="PROSITE-ProRule" id="PRU00228"/>
    </source>
</evidence>
<dbReference type="Gene3D" id="3.30.60.90">
    <property type="match status" value="1"/>
</dbReference>
<dbReference type="Gene3D" id="3.10.20.90">
    <property type="entry name" value="Phosphatidylinositol 3-kinase Catalytic Subunit, Chain A, domain 1"/>
    <property type="match status" value="1"/>
</dbReference>
<dbReference type="EMBL" id="GFTR01006581">
    <property type="protein sequence ID" value="JAW09845.1"/>
    <property type="molecule type" value="Transcribed_RNA"/>
</dbReference>
<dbReference type="InterPro" id="IPR052260">
    <property type="entry name" value="Autophagy_Rcpt_SigReg"/>
</dbReference>
<dbReference type="GO" id="GO:0005080">
    <property type="term" value="F:protein kinase C binding"/>
    <property type="evidence" value="ECO:0007669"/>
    <property type="project" value="TreeGrafter"/>
</dbReference>
<dbReference type="PANTHER" id="PTHR15090">
    <property type="entry name" value="SEQUESTOSOME 1-RELATED"/>
    <property type="match status" value="1"/>
</dbReference>
<dbReference type="InterPro" id="IPR053793">
    <property type="entry name" value="PB1-like"/>
</dbReference>
<evidence type="ECO:0000313" key="8">
    <source>
        <dbReference type="EMBL" id="JAW09845.1"/>
    </source>
</evidence>
<dbReference type="PANTHER" id="PTHR15090:SF0">
    <property type="entry name" value="SEQUESTOSOME-1"/>
    <property type="match status" value="1"/>
</dbReference>
<feature type="domain" description="PB1" evidence="7">
    <location>
        <begin position="6"/>
        <end position="93"/>
    </location>
</feature>
<dbReference type="FunFam" id="3.30.60.90:FF:000016">
    <property type="entry name" value="Refractory to sigma P"/>
    <property type="match status" value="1"/>
</dbReference>
<dbReference type="GO" id="GO:0016235">
    <property type="term" value="C:aggresome"/>
    <property type="evidence" value="ECO:0007669"/>
    <property type="project" value="TreeGrafter"/>
</dbReference>
<dbReference type="PROSITE" id="PS01357">
    <property type="entry name" value="ZF_ZZ_1"/>
    <property type="match status" value="1"/>
</dbReference>
<reference evidence="8" key="1">
    <citation type="journal article" date="2018" name="PLoS Negl. Trop. Dis.">
        <title>An insight into the salivary gland and fat body transcriptome of Panstrongylus lignarius (Hemiptera: Heteroptera), the main vector of Chagas disease in Peru.</title>
        <authorList>
            <person name="Nevoa J.C."/>
            <person name="Mendes M.T."/>
            <person name="da Silva M.V."/>
            <person name="Soares S.C."/>
            <person name="Oliveira C.J.F."/>
            <person name="Ribeiro J.M.C."/>
        </authorList>
    </citation>
    <scope>NUCLEOTIDE SEQUENCE</scope>
</reference>
<feature type="compositionally biased region" description="Polar residues" evidence="5">
    <location>
        <begin position="265"/>
        <end position="292"/>
    </location>
</feature>
<dbReference type="PROSITE" id="PS50135">
    <property type="entry name" value="ZF_ZZ_2"/>
    <property type="match status" value="1"/>
</dbReference>
<dbReference type="GO" id="GO:0070530">
    <property type="term" value="F:K63-linked polyubiquitin modification-dependent protein binding"/>
    <property type="evidence" value="ECO:0007669"/>
    <property type="project" value="TreeGrafter"/>
</dbReference>
<keyword evidence="3" id="KW-0862">Zinc</keyword>
<dbReference type="CDD" id="cd02340">
    <property type="entry name" value="ZZ_NBR1_like"/>
    <property type="match status" value="1"/>
</dbReference>
<evidence type="ECO:0000256" key="5">
    <source>
        <dbReference type="SAM" id="MobiDB-lite"/>
    </source>
</evidence>
<dbReference type="GO" id="GO:0000423">
    <property type="term" value="P:mitophagy"/>
    <property type="evidence" value="ECO:0007669"/>
    <property type="project" value="TreeGrafter"/>
</dbReference>
<dbReference type="PROSITE" id="PS51745">
    <property type="entry name" value="PB1"/>
    <property type="match status" value="1"/>
</dbReference>
<keyword evidence="2 4" id="KW-0863">Zinc-finger</keyword>
<accession>A0A224XBU3</accession>
<evidence type="ECO:0008006" key="9">
    <source>
        <dbReference type="Google" id="ProtNLM"/>
    </source>
</evidence>
<keyword evidence="1" id="KW-0479">Metal-binding</keyword>
<dbReference type="SUPFAM" id="SSF54277">
    <property type="entry name" value="CAD &amp; PB1 domains"/>
    <property type="match status" value="1"/>
</dbReference>
<dbReference type="InterPro" id="IPR043145">
    <property type="entry name" value="Znf_ZZ_sf"/>
</dbReference>